<dbReference type="InterPro" id="IPR001878">
    <property type="entry name" value="Znf_CCHC"/>
</dbReference>
<dbReference type="PROSITE" id="PS50158">
    <property type="entry name" value="ZF_CCHC"/>
    <property type="match status" value="2"/>
</dbReference>
<keyword evidence="6" id="KW-0539">Nucleus</keyword>
<feature type="region of interest" description="Disordered" evidence="8">
    <location>
        <begin position="663"/>
        <end position="799"/>
    </location>
</feature>
<organism evidence="10 11">
    <name type="scientific">Macrophomina phaseolina</name>
    <dbReference type="NCBI Taxonomy" id="35725"/>
    <lineage>
        <taxon>Eukaryota</taxon>
        <taxon>Fungi</taxon>
        <taxon>Dikarya</taxon>
        <taxon>Ascomycota</taxon>
        <taxon>Pezizomycotina</taxon>
        <taxon>Dothideomycetes</taxon>
        <taxon>Dothideomycetes incertae sedis</taxon>
        <taxon>Botryosphaeriales</taxon>
        <taxon>Botryosphaeriaceae</taxon>
        <taxon>Macrophomina</taxon>
    </lineage>
</organism>
<evidence type="ECO:0000256" key="5">
    <source>
        <dbReference type="ARBA" id="ARBA00022833"/>
    </source>
</evidence>
<evidence type="ECO:0000313" key="10">
    <source>
        <dbReference type="EMBL" id="KAH7053100.1"/>
    </source>
</evidence>
<dbReference type="Gene3D" id="4.10.60.10">
    <property type="entry name" value="Zinc finger, CCHC-type"/>
    <property type="match status" value="1"/>
</dbReference>
<dbReference type="InterPro" id="IPR036875">
    <property type="entry name" value="Znf_CCHC_sf"/>
</dbReference>
<feature type="compositionally biased region" description="Low complexity" evidence="8">
    <location>
        <begin position="688"/>
        <end position="697"/>
    </location>
</feature>
<dbReference type="PANTHER" id="PTHR46543:SF1">
    <property type="entry name" value="ZINC FINGER CCHC DOMAIN-CONTAINING PROTEIN 7"/>
    <property type="match status" value="1"/>
</dbReference>
<keyword evidence="4 7" id="KW-0863">Zinc-finger</keyword>
<evidence type="ECO:0000256" key="7">
    <source>
        <dbReference type="PROSITE-ProRule" id="PRU00047"/>
    </source>
</evidence>
<dbReference type="PANTHER" id="PTHR46543">
    <property type="entry name" value="ZINC FINGER CCHC DOMAIN-CONTAINING PROTEIN 7"/>
    <property type="match status" value="1"/>
</dbReference>
<feature type="compositionally biased region" description="Acidic residues" evidence="8">
    <location>
        <begin position="121"/>
        <end position="141"/>
    </location>
</feature>
<gene>
    <name evidence="10" type="ORF">B0J12DRAFT_658715</name>
</gene>
<reference evidence="10 11" key="1">
    <citation type="journal article" date="2021" name="Nat. Commun.">
        <title>Genetic determinants of endophytism in the Arabidopsis root mycobiome.</title>
        <authorList>
            <person name="Mesny F."/>
            <person name="Miyauchi S."/>
            <person name="Thiergart T."/>
            <person name="Pickel B."/>
            <person name="Atanasova L."/>
            <person name="Karlsson M."/>
            <person name="Huettel B."/>
            <person name="Barry K.W."/>
            <person name="Haridas S."/>
            <person name="Chen C."/>
            <person name="Bauer D."/>
            <person name="Andreopoulos W."/>
            <person name="Pangilinan J."/>
            <person name="LaButti K."/>
            <person name="Riley R."/>
            <person name="Lipzen A."/>
            <person name="Clum A."/>
            <person name="Drula E."/>
            <person name="Henrissat B."/>
            <person name="Kohler A."/>
            <person name="Grigoriev I.V."/>
            <person name="Martin F.M."/>
            <person name="Hacquard S."/>
        </authorList>
    </citation>
    <scope>NUCLEOTIDE SEQUENCE [LARGE SCALE GENOMIC DNA]</scope>
    <source>
        <strain evidence="10 11">MPI-SDFR-AT-0080</strain>
    </source>
</reference>
<evidence type="ECO:0000259" key="9">
    <source>
        <dbReference type="PROSITE" id="PS50158"/>
    </source>
</evidence>
<feature type="region of interest" description="Disordered" evidence="8">
    <location>
        <begin position="121"/>
        <end position="158"/>
    </location>
</feature>
<accession>A0ABQ8GEB9</accession>
<evidence type="ECO:0000256" key="2">
    <source>
        <dbReference type="ARBA" id="ARBA00022723"/>
    </source>
</evidence>
<evidence type="ECO:0000256" key="6">
    <source>
        <dbReference type="ARBA" id="ARBA00023242"/>
    </source>
</evidence>
<comment type="caution">
    <text evidence="10">The sequence shown here is derived from an EMBL/GenBank/DDBJ whole genome shotgun (WGS) entry which is preliminary data.</text>
</comment>
<feature type="region of interest" description="Disordered" evidence="8">
    <location>
        <begin position="1"/>
        <end position="106"/>
    </location>
</feature>
<feature type="region of interest" description="Disordered" evidence="8">
    <location>
        <begin position="385"/>
        <end position="471"/>
    </location>
</feature>
<dbReference type="SMART" id="SM00343">
    <property type="entry name" value="ZnF_C2HC"/>
    <property type="match status" value="5"/>
</dbReference>
<feature type="compositionally biased region" description="Pro residues" evidence="8">
    <location>
        <begin position="740"/>
        <end position="755"/>
    </location>
</feature>
<comment type="subcellular location">
    <subcellularLocation>
        <location evidence="1">Nucleus</location>
    </subcellularLocation>
</comment>
<evidence type="ECO:0000313" key="11">
    <source>
        <dbReference type="Proteomes" id="UP000774617"/>
    </source>
</evidence>
<feature type="domain" description="CCHC-type" evidence="9">
    <location>
        <begin position="528"/>
        <end position="544"/>
    </location>
</feature>
<feature type="compositionally biased region" description="Low complexity" evidence="8">
    <location>
        <begin position="404"/>
        <end position="429"/>
    </location>
</feature>
<keyword evidence="11" id="KW-1185">Reference proteome</keyword>
<keyword evidence="2" id="KW-0479">Metal-binding</keyword>
<proteinExistence type="predicted"/>
<feature type="compositionally biased region" description="Acidic residues" evidence="8">
    <location>
        <begin position="430"/>
        <end position="440"/>
    </location>
</feature>
<evidence type="ECO:0000256" key="3">
    <source>
        <dbReference type="ARBA" id="ARBA00022737"/>
    </source>
</evidence>
<keyword evidence="5" id="KW-0862">Zinc</keyword>
<name>A0ABQ8GEB9_9PEZI</name>
<sequence length="799" mass="86546">MEEDSRTATVGRKRQRELQDEQPDVGISTPDKKMKLDGDDSDYSPSLDPPDKSSRERPESPSQLDLEFPHMSTASETAAKVDQLSTAQEKVETGKNSELAQPAAAMPEAEDFIALPVDDAFGAEDDDTSSDGSDGEIEGEEGEKKDAGESGTEAGPISLTKSQVKLIRDFEGERALRILKNGIGAYWTSKKGFNGNNAAGAIVTVPIPQIPEKKNPAKTSNAIHKETIRNRLATLIGTNCPIGLVGLYHDSHPDSKDFNQLVVYRKQEQIDALKSYLAASPVEFTMKGGKKDSLLFNVVTPDGSKGFQLQDNKKLKTSRGVTSSLCEGMTSYVTKLLETGRMAPDAYEGFNPDKPKKMLQKAIKQDIGAGVLTADPKYAWEHLQNGVKPASPPAKSEPQPQSASKDTSTPSTKPSTPTSESRVQGNSSGDEGEISEEEAEYTPPSPPPQNDNPIQISKDPTRTRMSQLSEEERQLQARYFGSARDSDPVHCVTCAQPGHMQESCPSRTCQHCKAVDQHFSQACPMVAKCTKCRERGHAKENCPSKLARTAADGFFCDLCNQAGHVEEDCSRLWRTFDPDKIPNLNKVARLTVSCYQCGSHLHWGDDCPMRPRRAAVNCDTFSAKEANKYLIDPDAAAAELRQNGYSGQGLSIKGRAQNQHTYFTSSDSEGDIDNFYRNKRNSNNGPSRGNIRINAGAGARGGRFSQQNDRNGGNNGGGGGYNEPRNSSNQFQPVNRGWQPPLPNEPPPPLPPQPPRGGYGGRGRGRGRGGGGGGSGVNQMPLPARPGPAPKKPRRGGKR</sequence>
<dbReference type="EMBL" id="JAGTJR010000010">
    <property type="protein sequence ID" value="KAH7053100.1"/>
    <property type="molecule type" value="Genomic_DNA"/>
</dbReference>
<feature type="domain" description="CCHC-type" evidence="9">
    <location>
        <begin position="491"/>
        <end position="506"/>
    </location>
</feature>
<evidence type="ECO:0000256" key="1">
    <source>
        <dbReference type="ARBA" id="ARBA00004123"/>
    </source>
</evidence>
<dbReference type="Proteomes" id="UP000774617">
    <property type="component" value="Unassembled WGS sequence"/>
</dbReference>
<feature type="compositionally biased region" description="Polar residues" evidence="8">
    <location>
        <begin position="724"/>
        <end position="733"/>
    </location>
</feature>
<evidence type="ECO:0000256" key="4">
    <source>
        <dbReference type="ARBA" id="ARBA00022771"/>
    </source>
</evidence>
<evidence type="ECO:0000256" key="8">
    <source>
        <dbReference type="SAM" id="MobiDB-lite"/>
    </source>
</evidence>
<feature type="compositionally biased region" description="Basic and acidic residues" evidence="8">
    <location>
        <begin position="49"/>
        <end position="59"/>
    </location>
</feature>
<keyword evidence="3" id="KW-0677">Repeat</keyword>
<dbReference type="InterPro" id="IPR051644">
    <property type="entry name" value="TRAMP_AT-DNA-binding"/>
</dbReference>
<feature type="compositionally biased region" description="Gly residues" evidence="8">
    <location>
        <begin position="757"/>
        <end position="776"/>
    </location>
</feature>
<dbReference type="SUPFAM" id="SSF57756">
    <property type="entry name" value="Retrovirus zinc finger-like domains"/>
    <property type="match status" value="1"/>
</dbReference>
<protein>
    <recommendedName>
        <fullName evidence="9">CCHC-type domain-containing protein</fullName>
    </recommendedName>
</protein>